<reference evidence="1 2" key="1">
    <citation type="submission" date="2024-01" db="EMBL/GenBank/DDBJ databases">
        <title>The genomes of 5 underutilized Papilionoideae crops provide insights into root nodulation and disease resistanc.</title>
        <authorList>
            <person name="Jiang F."/>
        </authorList>
    </citation>
    <scope>NUCLEOTIDE SEQUENCE [LARGE SCALE GENOMIC DNA]</scope>
    <source>
        <strain evidence="1">LVBAO_FW01</strain>
        <tissue evidence="1">Leaves</tissue>
    </source>
</reference>
<dbReference type="Proteomes" id="UP001367508">
    <property type="component" value="Unassembled WGS sequence"/>
</dbReference>
<comment type="caution">
    <text evidence="1">The sequence shown here is derived from an EMBL/GenBank/DDBJ whole genome shotgun (WGS) entry which is preliminary data.</text>
</comment>
<accession>A0AAN9L5I6</accession>
<sequence length="68" mass="7432">MQVLELDQVAEAEEGEVAAEAVVVVAEAVDTVVDMVRAMDTVGVTVKAGMIKEMLELIYNMVYSNERK</sequence>
<organism evidence="1 2">
    <name type="scientific">Canavalia gladiata</name>
    <name type="common">Sword bean</name>
    <name type="synonym">Dolichos gladiatus</name>
    <dbReference type="NCBI Taxonomy" id="3824"/>
    <lineage>
        <taxon>Eukaryota</taxon>
        <taxon>Viridiplantae</taxon>
        <taxon>Streptophyta</taxon>
        <taxon>Embryophyta</taxon>
        <taxon>Tracheophyta</taxon>
        <taxon>Spermatophyta</taxon>
        <taxon>Magnoliopsida</taxon>
        <taxon>eudicotyledons</taxon>
        <taxon>Gunneridae</taxon>
        <taxon>Pentapetalae</taxon>
        <taxon>rosids</taxon>
        <taxon>fabids</taxon>
        <taxon>Fabales</taxon>
        <taxon>Fabaceae</taxon>
        <taxon>Papilionoideae</taxon>
        <taxon>50 kb inversion clade</taxon>
        <taxon>NPAAA clade</taxon>
        <taxon>indigoferoid/millettioid clade</taxon>
        <taxon>Phaseoleae</taxon>
        <taxon>Canavalia</taxon>
    </lineage>
</organism>
<gene>
    <name evidence="1" type="ORF">VNO77_24056</name>
</gene>
<protein>
    <submittedName>
        <fullName evidence="1">Uncharacterized protein</fullName>
    </submittedName>
</protein>
<proteinExistence type="predicted"/>
<dbReference type="EMBL" id="JAYMYQ010000005">
    <property type="protein sequence ID" value="KAK7329875.1"/>
    <property type="molecule type" value="Genomic_DNA"/>
</dbReference>
<evidence type="ECO:0000313" key="1">
    <source>
        <dbReference type="EMBL" id="KAK7329875.1"/>
    </source>
</evidence>
<dbReference type="AlphaFoldDB" id="A0AAN9L5I6"/>
<name>A0AAN9L5I6_CANGL</name>
<keyword evidence="2" id="KW-1185">Reference proteome</keyword>
<evidence type="ECO:0000313" key="2">
    <source>
        <dbReference type="Proteomes" id="UP001367508"/>
    </source>
</evidence>